<evidence type="ECO:0008006" key="4">
    <source>
        <dbReference type="Google" id="ProtNLM"/>
    </source>
</evidence>
<name>A0A067LGJ4_JATCU</name>
<feature type="compositionally biased region" description="Basic and acidic residues" evidence="1">
    <location>
        <begin position="178"/>
        <end position="187"/>
    </location>
</feature>
<dbReference type="AlphaFoldDB" id="A0A067LGJ4"/>
<protein>
    <recommendedName>
        <fullName evidence="4">Aminotransferase-like plant mobile domain-containing protein</fullName>
    </recommendedName>
</protein>
<feature type="compositionally biased region" description="Polar residues" evidence="1">
    <location>
        <begin position="163"/>
        <end position="172"/>
    </location>
</feature>
<evidence type="ECO:0000313" key="3">
    <source>
        <dbReference type="Proteomes" id="UP000027138"/>
    </source>
</evidence>
<organism evidence="2 3">
    <name type="scientific">Jatropha curcas</name>
    <name type="common">Barbados nut</name>
    <dbReference type="NCBI Taxonomy" id="180498"/>
    <lineage>
        <taxon>Eukaryota</taxon>
        <taxon>Viridiplantae</taxon>
        <taxon>Streptophyta</taxon>
        <taxon>Embryophyta</taxon>
        <taxon>Tracheophyta</taxon>
        <taxon>Spermatophyta</taxon>
        <taxon>Magnoliopsida</taxon>
        <taxon>eudicotyledons</taxon>
        <taxon>Gunneridae</taxon>
        <taxon>Pentapetalae</taxon>
        <taxon>rosids</taxon>
        <taxon>fabids</taxon>
        <taxon>Malpighiales</taxon>
        <taxon>Euphorbiaceae</taxon>
        <taxon>Crotonoideae</taxon>
        <taxon>Jatropheae</taxon>
        <taxon>Jatropha</taxon>
    </lineage>
</organism>
<reference evidence="2 3" key="1">
    <citation type="journal article" date="2014" name="PLoS ONE">
        <title>Global Analysis of Gene Expression Profiles in Physic Nut (Jatropha curcas L.) Seedlings Exposed to Salt Stress.</title>
        <authorList>
            <person name="Zhang L."/>
            <person name="Zhang C."/>
            <person name="Wu P."/>
            <person name="Chen Y."/>
            <person name="Li M."/>
            <person name="Jiang H."/>
            <person name="Wu G."/>
        </authorList>
    </citation>
    <scope>NUCLEOTIDE SEQUENCE [LARGE SCALE GENOMIC DNA]</scope>
    <source>
        <strain evidence="3">cv. GZQX0401</strain>
        <tissue evidence="2">Young leaves</tissue>
    </source>
</reference>
<proteinExistence type="predicted"/>
<accession>A0A067LGJ4</accession>
<dbReference type="EMBL" id="KK914263">
    <property type="protein sequence ID" value="KDP43680.1"/>
    <property type="molecule type" value="Genomic_DNA"/>
</dbReference>
<dbReference type="Proteomes" id="UP000027138">
    <property type="component" value="Unassembled WGS sequence"/>
</dbReference>
<evidence type="ECO:0000313" key="2">
    <source>
        <dbReference type="EMBL" id="KDP43680.1"/>
    </source>
</evidence>
<keyword evidence="3" id="KW-1185">Reference proteome</keyword>
<sequence length="187" mass="21321">MLGLSVEEAREFVVDDQADLAGIIKWYLDQLNFMDLEFQRFRTRALIFYLVSTCVLARPVDWGDLRVANLVLQMERVAGTDSMALAETILCLNRAYRVDGVWSTSPILLQSRAAHVVEARVTRGKTAAYEAWWIAELGDREGEHRATLTQDINIRLEVTTRTTLDSTQQANPEDSDDSRDTHPKQHR</sequence>
<evidence type="ECO:0000256" key="1">
    <source>
        <dbReference type="SAM" id="MobiDB-lite"/>
    </source>
</evidence>
<gene>
    <name evidence="2" type="ORF">JCGZ_24138</name>
</gene>
<feature type="region of interest" description="Disordered" evidence="1">
    <location>
        <begin position="163"/>
        <end position="187"/>
    </location>
</feature>